<organism evidence="1 2">
    <name type="scientific">Citrus sinensis</name>
    <name type="common">Sweet orange</name>
    <name type="synonym">Citrus aurantium var. sinensis</name>
    <dbReference type="NCBI Taxonomy" id="2711"/>
    <lineage>
        <taxon>Eukaryota</taxon>
        <taxon>Viridiplantae</taxon>
        <taxon>Streptophyta</taxon>
        <taxon>Embryophyta</taxon>
        <taxon>Tracheophyta</taxon>
        <taxon>Spermatophyta</taxon>
        <taxon>Magnoliopsida</taxon>
        <taxon>eudicotyledons</taxon>
        <taxon>Gunneridae</taxon>
        <taxon>Pentapetalae</taxon>
        <taxon>rosids</taxon>
        <taxon>malvids</taxon>
        <taxon>Sapindales</taxon>
        <taxon>Rutaceae</taxon>
        <taxon>Aurantioideae</taxon>
        <taxon>Citrus</taxon>
    </lineage>
</organism>
<reference evidence="1 2" key="1">
    <citation type="submission" date="2014-04" db="EMBL/GenBank/DDBJ databases">
        <authorList>
            <consortium name="International Citrus Genome Consortium"/>
            <person name="Gmitter F."/>
            <person name="Chen C."/>
            <person name="Farmerie W."/>
            <person name="Harkins T."/>
            <person name="Desany B."/>
            <person name="Mohiuddin M."/>
            <person name="Kodira C."/>
            <person name="Borodovsky M."/>
            <person name="Lomsadze A."/>
            <person name="Burns P."/>
            <person name="Jenkins J."/>
            <person name="Prochnik S."/>
            <person name="Shu S."/>
            <person name="Chapman J."/>
            <person name="Pitluck S."/>
            <person name="Schmutz J."/>
            <person name="Rokhsar D."/>
        </authorList>
    </citation>
    <scope>NUCLEOTIDE SEQUENCE</scope>
</reference>
<dbReference type="EMBL" id="KK784889">
    <property type="protein sequence ID" value="KDO71601.1"/>
    <property type="molecule type" value="Genomic_DNA"/>
</dbReference>
<proteinExistence type="predicted"/>
<sequence>MSHITMRYYNRINSHGRRSSSSCCKGKGFRVNVSKTKRFSVQGLRARFVYLFRLLSRWRFSYGRALKSLILSKKEKGIFVNIKRNNSSSKRNLVPNVNSMSSQGHEYHQPSVGCRSMRSFGRSNSFYAEAIADCLEFIKRSSTLSVDQKPAAA</sequence>
<dbReference type="PANTHER" id="PTHR34996">
    <property type="entry name" value="OS06G0327400 PROTEIN"/>
    <property type="match status" value="1"/>
</dbReference>
<dbReference type="Proteomes" id="UP000027120">
    <property type="component" value="Unassembled WGS sequence"/>
</dbReference>
<protein>
    <submittedName>
        <fullName evidence="1">Uncharacterized protein</fullName>
    </submittedName>
</protein>
<dbReference type="PANTHER" id="PTHR34996:SF3">
    <property type="entry name" value="OS06G0327400 PROTEIN"/>
    <property type="match status" value="1"/>
</dbReference>
<evidence type="ECO:0000313" key="2">
    <source>
        <dbReference type="Proteomes" id="UP000027120"/>
    </source>
</evidence>
<accession>A0A067G851</accession>
<name>A0A067G851_CITSI</name>
<dbReference type="AlphaFoldDB" id="A0A067G851"/>
<keyword evidence="2" id="KW-1185">Reference proteome</keyword>
<gene>
    <name evidence="1" type="ORF">CISIN_1g043132mg</name>
</gene>
<evidence type="ECO:0000313" key="1">
    <source>
        <dbReference type="EMBL" id="KDO71601.1"/>
    </source>
</evidence>